<feature type="compositionally biased region" description="Low complexity" evidence="11">
    <location>
        <begin position="97"/>
        <end position="106"/>
    </location>
</feature>
<name>A0A063C6C7_USTVR</name>
<reference evidence="13" key="3">
    <citation type="submission" date="2020-03" db="EMBL/GenBank/DDBJ databases">
        <title>A mixture of massive structural variations and highly conserved coding sequences in Ustilaginoidea virens genome.</title>
        <authorList>
            <person name="Zhang K."/>
            <person name="Zhao Z."/>
            <person name="Zhang Z."/>
            <person name="Li Y."/>
            <person name="Hsiang T."/>
            <person name="Sun W."/>
        </authorList>
    </citation>
    <scope>NUCLEOTIDE SEQUENCE</scope>
    <source>
        <strain evidence="13">UV-8b</strain>
    </source>
</reference>
<reference evidence="12" key="1">
    <citation type="journal article" date="2016" name="Genome Announc.">
        <title>Genome Sequence of Ustilaginoidea virens IPU010, a Rice Pathogenic Fungus Causing False Smut.</title>
        <authorList>
            <person name="Kumagai T."/>
            <person name="Ishii T."/>
            <person name="Terai G."/>
            <person name="Umemura M."/>
            <person name="Machida M."/>
            <person name="Asai K."/>
        </authorList>
    </citation>
    <scope>NUCLEOTIDE SEQUENCE [LARGE SCALE GENOMIC DNA]</scope>
    <source>
        <strain evidence="12">IPU010</strain>
    </source>
</reference>
<feature type="compositionally biased region" description="Low complexity" evidence="11">
    <location>
        <begin position="118"/>
        <end position="174"/>
    </location>
</feature>
<comment type="similarity">
    <text evidence="2">Belongs to the SUN family.</text>
</comment>
<sequence>MRNIIQITIAATLAIGATANSHHHLHRHAKKEAPASPDSSHGPNVVVEYVPGPVEIVYQLDGKVLNPEEAAAGLKGGLFVVVGETTPTYTPPPPPTSSSSTASTTSEKSLGAQFLEKPTSSSSSSTPAPTTSSTTSSATPSPTSSSAAASTTSSTTSKPQPTSSQASKPSSPSGGSAGKGLDAEFPSGKVPCSVFPSDYGAVPLDYLNFGGYSGLQFLSDFSLATSLSISNIVTGIAGNTCGPNCMCSYACPPGYQKSQWSSAQGSTKQSVGGVWCNKDGYLELTRPSVKTLCIPGAGGVTVQNDLGDVVSICRTDYPGTENMVIPAAAEPHSKIVITNPIQDKYYQWDGKPTSAQYYINKKGLSPDKCCLWTCAVDPLGCGNWAPMILGVGQASDGITYISIFQNLPTSTAKLDFNIEISGDVSSKCSYVNGAFSGGTDGCTTGVSKGGKAVIRFY</sequence>
<organism evidence="12 15">
    <name type="scientific">Ustilaginoidea virens</name>
    <name type="common">Rice false smut fungus</name>
    <name type="synonym">Villosiclava virens</name>
    <dbReference type="NCBI Taxonomy" id="1159556"/>
    <lineage>
        <taxon>Eukaryota</taxon>
        <taxon>Fungi</taxon>
        <taxon>Dikarya</taxon>
        <taxon>Ascomycota</taxon>
        <taxon>Pezizomycotina</taxon>
        <taxon>Sordariomycetes</taxon>
        <taxon>Hypocreomycetidae</taxon>
        <taxon>Hypocreales</taxon>
        <taxon>Clavicipitaceae</taxon>
        <taxon>Ustilaginoidea</taxon>
    </lineage>
</organism>
<dbReference type="Pfam" id="PF03856">
    <property type="entry name" value="SUN"/>
    <property type="match status" value="1"/>
</dbReference>
<evidence type="ECO:0000256" key="5">
    <source>
        <dbReference type="ARBA" id="ARBA00022729"/>
    </source>
</evidence>
<keyword evidence="14" id="KW-1185">Reference proteome</keyword>
<evidence type="ECO:0000256" key="4">
    <source>
        <dbReference type="ARBA" id="ARBA00022525"/>
    </source>
</evidence>
<dbReference type="GO" id="GO:0016798">
    <property type="term" value="F:hydrolase activity, acting on glycosyl bonds"/>
    <property type="evidence" value="ECO:0007669"/>
    <property type="project" value="UniProtKB-KW"/>
</dbReference>
<accession>A0A063C6C7</accession>
<dbReference type="GO" id="GO:0009986">
    <property type="term" value="C:cell surface"/>
    <property type="evidence" value="ECO:0007669"/>
    <property type="project" value="TreeGrafter"/>
</dbReference>
<keyword evidence="6" id="KW-0378">Hydrolase</keyword>
<dbReference type="InterPro" id="IPR005556">
    <property type="entry name" value="SUN"/>
</dbReference>
<evidence type="ECO:0000313" key="13">
    <source>
        <dbReference type="EMBL" id="QUC20321.1"/>
    </source>
</evidence>
<feature type="region of interest" description="Disordered" evidence="11">
    <location>
        <begin position="22"/>
        <end position="45"/>
    </location>
</feature>
<evidence type="ECO:0000256" key="2">
    <source>
        <dbReference type="ARBA" id="ARBA00010579"/>
    </source>
</evidence>
<evidence type="ECO:0000256" key="10">
    <source>
        <dbReference type="ARBA" id="ARBA00023326"/>
    </source>
</evidence>
<keyword evidence="10" id="KW-0624">Polysaccharide degradation</keyword>
<dbReference type="GO" id="GO:0000272">
    <property type="term" value="P:polysaccharide catabolic process"/>
    <property type="evidence" value="ECO:0007669"/>
    <property type="project" value="UniProtKB-KW"/>
</dbReference>
<keyword evidence="9" id="KW-0961">Cell wall biogenesis/degradation</keyword>
<dbReference type="GO" id="GO:0009277">
    <property type="term" value="C:fungal-type cell wall"/>
    <property type="evidence" value="ECO:0007669"/>
    <property type="project" value="TreeGrafter"/>
</dbReference>
<dbReference type="PANTHER" id="PTHR31316">
    <property type="entry name" value="BETA-GLUCOSIDASE-LIKE PROTEIN NCA3, MITOCHONDRIAL-RELATED"/>
    <property type="match status" value="1"/>
</dbReference>
<comment type="subcellular location">
    <subcellularLocation>
        <location evidence="1">Secreted</location>
        <location evidence="1">Cell wall</location>
    </subcellularLocation>
</comment>
<keyword evidence="8" id="KW-0326">Glycosidase</keyword>
<reference evidence="15" key="2">
    <citation type="journal article" date="2016" name="Genome Announc.">
        <title>Genome sequence of Ustilaginoidea virens IPU010, a rice pathogenic fungus causing false smut.</title>
        <authorList>
            <person name="Kumagai T."/>
            <person name="Ishii T."/>
            <person name="Terai G."/>
            <person name="Umemura M."/>
            <person name="Machida M."/>
            <person name="Asai K."/>
        </authorList>
    </citation>
    <scope>NUCLEOTIDE SEQUENCE [LARGE SCALE GENOMIC DNA]</scope>
    <source>
        <strain evidence="15">IPU010</strain>
    </source>
</reference>
<gene>
    <name evidence="13" type="ORF">UV8b_04562</name>
    <name evidence="12" type="ORF">UVI_02028410</name>
</gene>
<evidence type="ECO:0000256" key="1">
    <source>
        <dbReference type="ARBA" id="ARBA00004191"/>
    </source>
</evidence>
<evidence type="ECO:0000313" key="14">
    <source>
        <dbReference type="Proteomes" id="UP000027002"/>
    </source>
</evidence>
<feature type="region of interest" description="Disordered" evidence="11">
    <location>
        <begin position="85"/>
        <end position="182"/>
    </location>
</feature>
<keyword evidence="5" id="KW-0732">Signal</keyword>
<dbReference type="KEGG" id="uvi:66065340"/>
<evidence type="ECO:0000313" key="15">
    <source>
        <dbReference type="Proteomes" id="UP000054053"/>
    </source>
</evidence>
<dbReference type="InterPro" id="IPR051526">
    <property type="entry name" value="Beta-Glucosidase_SUN"/>
</dbReference>
<dbReference type="RefSeq" id="XP_042997994.1">
    <property type="nucleotide sequence ID" value="XM_043142060.1"/>
</dbReference>
<dbReference type="Proteomes" id="UP000054053">
    <property type="component" value="Unassembled WGS sequence"/>
</dbReference>
<dbReference type="Proteomes" id="UP000027002">
    <property type="component" value="Chromosome 4"/>
</dbReference>
<proteinExistence type="inferred from homology"/>
<dbReference type="STRING" id="1159556.A0A063C6C7"/>
<keyword evidence="7" id="KW-0119">Carbohydrate metabolism</keyword>
<evidence type="ECO:0000256" key="9">
    <source>
        <dbReference type="ARBA" id="ARBA00023316"/>
    </source>
</evidence>
<dbReference type="GeneID" id="66065340"/>
<dbReference type="PHI-base" id="PHI:11785"/>
<keyword evidence="4" id="KW-0964">Secreted</keyword>
<evidence type="ECO:0000256" key="6">
    <source>
        <dbReference type="ARBA" id="ARBA00022801"/>
    </source>
</evidence>
<dbReference type="HOGENOM" id="CLU_033459_1_0_1"/>
<evidence type="ECO:0000256" key="8">
    <source>
        <dbReference type="ARBA" id="ARBA00023295"/>
    </source>
</evidence>
<evidence type="ECO:0000256" key="11">
    <source>
        <dbReference type="SAM" id="MobiDB-lite"/>
    </source>
</evidence>
<dbReference type="OrthoDB" id="5339822at2759"/>
<evidence type="ECO:0000256" key="3">
    <source>
        <dbReference type="ARBA" id="ARBA00022512"/>
    </source>
</evidence>
<dbReference type="PANTHER" id="PTHR31316:SF0">
    <property type="entry name" value="SECRETED BETA-GLUCOSIDASE SIM1-RELATED"/>
    <property type="match status" value="1"/>
</dbReference>
<evidence type="ECO:0000313" key="12">
    <source>
        <dbReference type="EMBL" id="GAO14748.1"/>
    </source>
</evidence>
<protein>
    <submittedName>
        <fullName evidence="12">Uncharacterized protein</fullName>
    </submittedName>
</protein>
<dbReference type="GO" id="GO:0031505">
    <property type="term" value="P:fungal-type cell wall organization"/>
    <property type="evidence" value="ECO:0007669"/>
    <property type="project" value="TreeGrafter"/>
</dbReference>
<dbReference type="AlphaFoldDB" id="A0A063C6C7"/>
<dbReference type="EMBL" id="CP072756">
    <property type="protein sequence ID" value="QUC20321.1"/>
    <property type="molecule type" value="Genomic_DNA"/>
</dbReference>
<evidence type="ECO:0000256" key="7">
    <source>
        <dbReference type="ARBA" id="ARBA00023277"/>
    </source>
</evidence>
<dbReference type="EMBL" id="BBTG02000012">
    <property type="protein sequence ID" value="GAO14748.1"/>
    <property type="molecule type" value="Genomic_DNA"/>
</dbReference>
<keyword evidence="3" id="KW-0134">Cell wall</keyword>